<feature type="signal peptide" evidence="1">
    <location>
        <begin position="1"/>
        <end position="19"/>
    </location>
</feature>
<keyword evidence="1" id="KW-0732">Signal</keyword>
<proteinExistence type="predicted"/>
<comment type="caution">
    <text evidence="2">The sequence shown here is derived from an EMBL/GenBank/DDBJ whole genome shotgun (WGS) entry which is preliminary data.</text>
</comment>
<evidence type="ECO:0000313" key="2">
    <source>
        <dbReference type="EMBL" id="KAF9895106.1"/>
    </source>
</evidence>
<feature type="chain" id="PRO_5042082815" evidence="1">
    <location>
        <begin position="20"/>
        <end position="107"/>
    </location>
</feature>
<reference evidence="2" key="2">
    <citation type="submission" date="2020-02" db="EMBL/GenBank/DDBJ databases">
        <authorList>
            <person name="Gilchrist C.L.M."/>
            <person name="Chooi Y.-H."/>
        </authorList>
    </citation>
    <scope>NUCLEOTIDE SEQUENCE</scope>
    <source>
        <strain evidence="2">MST-FP2251</strain>
    </source>
</reference>
<dbReference type="EMBL" id="VCAU01000001">
    <property type="protein sequence ID" value="KAF9895106.1"/>
    <property type="molecule type" value="Genomic_DNA"/>
</dbReference>
<organism evidence="2 3">
    <name type="scientific">Aspergillus nanangensis</name>
    <dbReference type="NCBI Taxonomy" id="2582783"/>
    <lineage>
        <taxon>Eukaryota</taxon>
        <taxon>Fungi</taxon>
        <taxon>Dikarya</taxon>
        <taxon>Ascomycota</taxon>
        <taxon>Pezizomycotina</taxon>
        <taxon>Eurotiomycetes</taxon>
        <taxon>Eurotiomycetidae</taxon>
        <taxon>Eurotiales</taxon>
        <taxon>Aspergillaceae</taxon>
        <taxon>Aspergillus</taxon>
        <taxon>Aspergillus subgen. Circumdati</taxon>
    </lineage>
</organism>
<dbReference type="AlphaFoldDB" id="A0AAD4GZM0"/>
<sequence length="107" mass="11744">MKSFATVAFLLALVPSTIAATCNANEYYCGSYLMSARGWDQGGLQSQIMRTMEPGCVKPYESDVRRTLFLCTDGNNVRAEKACQCGCRELGADAQNDMCYDCGPNQF</sequence>
<keyword evidence="3" id="KW-1185">Reference proteome</keyword>
<reference evidence="2" key="1">
    <citation type="journal article" date="2019" name="Beilstein J. Org. Chem.">
        <title>Nanangenines: drimane sesquiterpenoids as the dominant metabolite cohort of a novel Australian fungus, Aspergillus nanangensis.</title>
        <authorList>
            <person name="Lacey H.J."/>
            <person name="Gilchrist C.L.M."/>
            <person name="Crombie A."/>
            <person name="Kalaitzis J.A."/>
            <person name="Vuong D."/>
            <person name="Rutledge P.J."/>
            <person name="Turner P."/>
            <person name="Pitt J.I."/>
            <person name="Lacey E."/>
            <person name="Chooi Y.H."/>
            <person name="Piggott A.M."/>
        </authorList>
    </citation>
    <scope>NUCLEOTIDE SEQUENCE</scope>
    <source>
        <strain evidence="2">MST-FP2251</strain>
    </source>
</reference>
<protein>
    <submittedName>
        <fullName evidence="2">Uncharacterized protein</fullName>
    </submittedName>
</protein>
<gene>
    <name evidence="2" type="ORF">FE257_000008</name>
</gene>
<evidence type="ECO:0000313" key="3">
    <source>
        <dbReference type="Proteomes" id="UP001194746"/>
    </source>
</evidence>
<evidence type="ECO:0000256" key="1">
    <source>
        <dbReference type="SAM" id="SignalP"/>
    </source>
</evidence>
<accession>A0AAD4GZM0</accession>
<dbReference type="Proteomes" id="UP001194746">
    <property type="component" value="Unassembled WGS sequence"/>
</dbReference>
<name>A0AAD4GZM0_ASPNN</name>